<keyword evidence="1" id="KW-0812">Transmembrane</keyword>
<dbReference type="RefSeq" id="XP_003666643.1">
    <property type="nucleotide sequence ID" value="XM_003666595.1"/>
</dbReference>
<dbReference type="EMBL" id="CP003008">
    <property type="protein sequence ID" value="AEO61398.1"/>
    <property type="molecule type" value="Genomic_DNA"/>
</dbReference>
<organism evidence="2 3">
    <name type="scientific">Thermothelomyces thermophilus (strain ATCC 42464 / BCRC 31852 / DSM 1799)</name>
    <name type="common">Sporotrichum thermophile</name>
    <dbReference type="NCBI Taxonomy" id="573729"/>
    <lineage>
        <taxon>Eukaryota</taxon>
        <taxon>Fungi</taxon>
        <taxon>Dikarya</taxon>
        <taxon>Ascomycota</taxon>
        <taxon>Pezizomycotina</taxon>
        <taxon>Sordariomycetes</taxon>
        <taxon>Sordariomycetidae</taxon>
        <taxon>Sordariales</taxon>
        <taxon>Chaetomiaceae</taxon>
        <taxon>Thermothelomyces</taxon>
    </lineage>
</organism>
<dbReference type="AlphaFoldDB" id="G2QP85"/>
<evidence type="ECO:0000313" key="2">
    <source>
        <dbReference type="EMBL" id="AEO61398.1"/>
    </source>
</evidence>
<keyword evidence="1" id="KW-1133">Transmembrane helix</keyword>
<feature type="transmembrane region" description="Helical" evidence="1">
    <location>
        <begin position="16"/>
        <end position="34"/>
    </location>
</feature>
<dbReference type="InParanoid" id="G2QP85"/>
<dbReference type="HOGENOM" id="CLU_2980737_0_0_1"/>
<accession>G2QP85</accession>
<name>G2QP85_THET4</name>
<keyword evidence="3" id="KW-1185">Reference proteome</keyword>
<protein>
    <submittedName>
        <fullName evidence="2">Uncharacterized protein</fullName>
    </submittedName>
</protein>
<sequence>MHAPFIGSNLLPASHFLSFFFTPYLGAYSGVLGLERVAERDRVARGGCNKENEYDCAM</sequence>
<dbReference type="GeneID" id="11506694"/>
<proteinExistence type="predicted"/>
<evidence type="ECO:0000313" key="3">
    <source>
        <dbReference type="Proteomes" id="UP000007322"/>
    </source>
</evidence>
<dbReference type="Proteomes" id="UP000007322">
    <property type="component" value="Chromosome 7"/>
</dbReference>
<evidence type="ECO:0000256" key="1">
    <source>
        <dbReference type="SAM" id="Phobius"/>
    </source>
</evidence>
<reference evidence="2 3" key="1">
    <citation type="journal article" date="2011" name="Nat. Biotechnol.">
        <title>Comparative genomic analysis of the thermophilic biomass-degrading fungi Myceliophthora thermophila and Thielavia terrestris.</title>
        <authorList>
            <person name="Berka R.M."/>
            <person name="Grigoriev I.V."/>
            <person name="Otillar R."/>
            <person name="Salamov A."/>
            <person name="Grimwood J."/>
            <person name="Reid I."/>
            <person name="Ishmael N."/>
            <person name="John T."/>
            <person name="Darmond C."/>
            <person name="Moisan M.-C."/>
            <person name="Henrissat B."/>
            <person name="Coutinho P.M."/>
            <person name="Lombard V."/>
            <person name="Natvig D.O."/>
            <person name="Lindquist E."/>
            <person name="Schmutz J."/>
            <person name="Lucas S."/>
            <person name="Harris P."/>
            <person name="Powlowski J."/>
            <person name="Bellemare A."/>
            <person name="Taylor D."/>
            <person name="Butler G."/>
            <person name="de Vries R.P."/>
            <person name="Allijn I.E."/>
            <person name="van den Brink J."/>
            <person name="Ushinsky S."/>
            <person name="Storms R."/>
            <person name="Powell A.J."/>
            <person name="Paulsen I.T."/>
            <person name="Elbourne L.D.H."/>
            <person name="Baker S.E."/>
            <person name="Magnuson J."/>
            <person name="LaBoissiere S."/>
            <person name="Clutterbuck A.J."/>
            <person name="Martinez D."/>
            <person name="Wogulis M."/>
            <person name="de Leon A.L."/>
            <person name="Rey M.W."/>
            <person name="Tsang A."/>
        </authorList>
    </citation>
    <scope>NUCLEOTIDE SEQUENCE [LARGE SCALE GENOMIC DNA]</scope>
    <source>
        <strain evidence="3">ATCC 42464 / BCRC 31852 / DSM 1799</strain>
    </source>
</reference>
<gene>
    <name evidence="2" type="ORF">MYCTH_2311517</name>
</gene>
<keyword evidence="1" id="KW-0472">Membrane</keyword>
<feature type="non-terminal residue" evidence="2">
    <location>
        <position position="1"/>
    </location>
</feature>
<dbReference type="VEuPathDB" id="FungiDB:MYCTH_2311517"/>
<dbReference type="KEGG" id="mtm:MYCTH_2311517"/>